<gene>
    <name evidence="8" type="ORF">Daus18300_005427</name>
</gene>
<keyword evidence="2 6" id="KW-0812">Transmembrane</keyword>
<feature type="transmembrane region" description="Helical" evidence="6">
    <location>
        <begin position="130"/>
        <end position="160"/>
    </location>
</feature>
<evidence type="ECO:0000256" key="1">
    <source>
        <dbReference type="ARBA" id="ARBA00004141"/>
    </source>
</evidence>
<feature type="compositionally biased region" description="Polar residues" evidence="5">
    <location>
        <begin position="1"/>
        <end position="10"/>
    </location>
</feature>
<organism evidence="8 9">
    <name type="scientific">Diaporthe australafricana</name>
    <dbReference type="NCBI Taxonomy" id="127596"/>
    <lineage>
        <taxon>Eukaryota</taxon>
        <taxon>Fungi</taxon>
        <taxon>Dikarya</taxon>
        <taxon>Ascomycota</taxon>
        <taxon>Pezizomycotina</taxon>
        <taxon>Sordariomycetes</taxon>
        <taxon>Sordariomycetidae</taxon>
        <taxon>Diaporthales</taxon>
        <taxon>Diaporthaceae</taxon>
        <taxon>Diaporthe</taxon>
    </lineage>
</organism>
<evidence type="ECO:0000256" key="4">
    <source>
        <dbReference type="ARBA" id="ARBA00023136"/>
    </source>
</evidence>
<keyword evidence="3 6" id="KW-1133">Transmembrane helix</keyword>
<comment type="caution">
    <text evidence="8">The sequence shown here is derived from an EMBL/GenBank/DDBJ whole genome shotgun (WGS) entry which is preliminary data.</text>
</comment>
<keyword evidence="4 6" id="KW-0472">Membrane</keyword>
<evidence type="ECO:0000256" key="6">
    <source>
        <dbReference type="SAM" id="Phobius"/>
    </source>
</evidence>
<evidence type="ECO:0000256" key="3">
    <source>
        <dbReference type="ARBA" id="ARBA00022989"/>
    </source>
</evidence>
<dbReference type="PIRSF" id="PIRSF006060">
    <property type="entry name" value="AA_transporter"/>
    <property type="match status" value="1"/>
</dbReference>
<dbReference type="PANTHER" id="PTHR43341">
    <property type="entry name" value="AMINO ACID PERMEASE"/>
    <property type="match status" value="1"/>
</dbReference>
<dbReference type="PANTHER" id="PTHR43341:SF6">
    <property type="entry name" value="AMINO ACID TRANSPORTER (EUROFUNG)"/>
    <property type="match status" value="1"/>
</dbReference>
<sequence>MSTSKNSTDIGTGMETDKNSEYNEKSLGLTQTRGSVHVGHTVQPDPDQLKRHLGNRQIQLIAIGGSIGTATFVSISTGLAAGGPGSLFLAYTFYACVMGLVNNCMAEMASFQPVTGAFIRMAGKWVDESFGFLAGWNFFIYEAILIPFELTALNLVLSFWRDDIPVAAVIAVAIVLYFTINVFAVEWYGECEFWLATGKVALLAMVFCFTFVTMVGGNPKHDAYGFRYWKNPGAFAEHITTGDLGRFEGFLGALWSAVFTIVGPEYVAMVAGETKLPRRYLKAAFKTAYIRFGLFFIGSALCVGIVIAYNDKTLVSILSGEGSGAGTAAASPYVIAMNNLGIGVLPHITNALLVTSIFSAGNAYTYCGSRSLYGLALDGQAPKFLRKTTKAGAPIYALGCTMIFPCLAFLNLSSSTSQVLSWFVNIVTGAQVINYIVICTTYLFFYRACRVQGLDRSRLPYYGKFQPYCGWIGLIIMTTILGVYGYSVFLPGKWDIKSFFTYYTMVLIAPALYFGWKITHRTKVVKPEEADLVWVAPAIDDYEATFEEDAPGFWIEIAQIFGFYRKRKGASFS</sequence>
<feature type="transmembrane region" description="Helical" evidence="6">
    <location>
        <begin position="88"/>
        <end position="109"/>
    </location>
</feature>
<protein>
    <recommendedName>
        <fullName evidence="7">Amino acid permease/ SLC12A domain-containing protein</fullName>
    </recommendedName>
</protein>
<comment type="subcellular location">
    <subcellularLocation>
        <location evidence="1">Membrane</location>
        <topology evidence="1">Multi-pass membrane protein</topology>
    </subcellularLocation>
</comment>
<reference evidence="8 9" key="1">
    <citation type="journal article" date="2024" name="IMA Fungus">
        <title>IMA Genome - F19 : A genome assembly and annotation guide to empower mycologists, including annotated draft genome sequences of Ceratocystis pirilliformis, Diaporthe australafricana, Fusarium ophioides, Paecilomyces lecythidis, and Sporothrix stenoceras.</title>
        <authorList>
            <person name="Aylward J."/>
            <person name="Wilson A.M."/>
            <person name="Visagie C.M."/>
            <person name="Spraker J."/>
            <person name="Barnes I."/>
            <person name="Buitendag C."/>
            <person name="Ceriani C."/>
            <person name="Del Mar Angel L."/>
            <person name="du Plessis D."/>
            <person name="Fuchs T."/>
            <person name="Gasser K."/>
            <person name="Kramer D."/>
            <person name="Li W."/>
            <person name="Munsamy K."/>
            <person name="Piso A."/>
            <person name="Price J.L."/>
            <person name="Sonnekus B."/>
            <person name="Thomas C."/>
            <person name="van der Nest A."/>
            <person name="van Dijk A."/>
            <person name="van Heerden A."/>
            <person name="van Vuuren N."/>
            <person name="Yilmaz N."/>
            <person name="Duong T.A."/>
            <person name="van der Merwe N.A."/>
            <person name="Wingfield M.J."/>
            <person name="Wingfield B.D."/>
        </authorList>
    </citation>
    <scope>NUCLEOTIDE SEQUENCE [LARGE SCALE GENOMIC DNA]</scope>
    <source>
        <strain evidence="8 9">CMW 18300</strain>
    </source>
</reference>
<keyword evidence="9" id="KW-1185">Reference proteome</keyword>
<feature type="transmembrane region" description="Helical" evidence="6">
    <location>
        <begin position="60"/>
        <end position="82"/>
    </location>
</feature>
<accession>A0ABR3X2L8</accession>
<feature type="transmembrane region" description="Helical" evidence="6">
    <location>
        <begin position="422"/>
        <end position="445"/>
    </location>
</feature>
<evidence type="ECO:0000259" key="7">
    <source>
        <dbReference type="Pfam" id="PF00324"/>
    </source>
</evidence>
<feature type="transmembrane region" description="Helical" evidence="6">
    <location>
        <begin position="166"/>
        <end position="188"/>
    </location>
</feature>
<evidence type="ECO:0000256" key="2">
    <source>
        <dbReference type="ARBA" id="ARBA00022692"/>
    </source>
</evidence>
<dbReference type="EMBL" id="JAWRVE010000039">
    <property type="protein sequence ID" value="KAL1869966.1"/>
    <property type="molecule type" value="Genomic_DNA"/>
</dbReference>
<feature type="region of interest" description="Disordered" evidence="5">
    <location>
        <begin position="1"/>
        <end position="23"/>
    </location>
</feature>
<evidence type="ECO:0000313" key="9">
    <source>
        <dbReference type="Proteomes" id="UP001583177"/>
    </source>
</evidence>
<proteinExistence type="predicted"/>
<feature type="transmembrane region" description="Helical" evidence="6">
    <location>
        <begin position="499"/>
        <end position="516"/>
    </location>
</feature>
<dbReference type="Proteomes" id="UP001583177">
    <property type="component" value="Unassembled WGS sequence"/>
</dbReference>
<dbReference type="Gene3D" id="1.20.1740.10">
    <property type="entry name" value="Amino acid/polyamine transporter I"/>
    <property type="match status" value="1"/>
</dbReference>
<feature type="transmembrane region" description="Helical" evidence="6">
    <location>
        <begin position="200"/>
        <end position="217"/>
    </location>
</feature>
<feature type="transmembrane region" description="Helical" evidence="6">
    <location>
        <begin position="347"/>
        <end position="367"/>
    </location>
</feature>
<dbReference type="InterPro" id="IPR004841">
    <property type="entry name" value="AA-permease/SLC12A_dom"/>
</dbReference>
<dbReference type="Pfam" id="PF00324">
    <property type="entry name" value="AA_permease"/>
    <property type="match status" value="1"/>
</dbReference>
<evidence type="ECO:0000313" key="8">
    <source>
        <dbReference type="EMBL" id="KAL1869966.1"/>
    </source>
</evidence>
<evidence type="ECO:0000256" key="5">
    <source>
        <dbReference type="SAM" id="MobiDB-lite"/>
    </source>
</evidence>
<feature type="transmembrane region" description="Helical" evidence="6">
    <location>
        <begin position="393"/>
        <end position="410"/>
    </location>
</feature>
<name>A0ABR3X2L8_9PEZI</name>
<dbReference type="InterPro" id="IPR050524">
    <property type="entry name" value="APC_YAT"/>
</dbReference>
<feature type="domain" description="Amino acid permease/ SLC12A" evidence="7">
    <location>
        <begin position="58"/>
        <end position="524"/>
    </location>
</feature>
<feature type="transmembrane region" description="Helical" evidence="6">
    <location>
        <begin position="289"/>
        <end position="309"/>
    </location>
</feature>
<feature type="transmembrane region" description="Helical" evidence="6">
    <location>
        <begin position="465"/>
        <end position="487"/>
    </location>
</feature>
<feature type="transmembrane region" description="Helical" evidence="6">
    <location>
        <begin position="250"/>
        <end position="268"/>
    </location>
</feature>